<dbReference type="AlphaFoldDB" id="A0A517SSJ9"/>
<evidence type="ECO:0000313" key="2">
    <source>
        <dbReference type="EMBL" id="QDT59102.1"/>
    </source>
</evidence>
<accession>A0A517SSJ9</accession>
<evidence type="ECO:0000256" key="1">
    <source>
        <dbReference type="SAM" id="MobiDB-lite"/>
    </source>
</evidence>
<evidence type="ECO:0000313" key="3">
    <source>
        <dbReference type="Proteomes" id="UP000315003"/>
    </source>
</evidence>
<gene>
    <name evidence="2" type="ORF">SV7mr_16080</name>
</gene>
<dbReference type="EMBL" id="CP036272">
    <property type="protein sequence ID" value="QDT59102.1"/>
    <property type="molecule type" value="Genomic_DNA"/>
</dbReference>
<dbReference type="Proteomes" id="UP000315003">
    <property type="component" value="Chromosome"/>
</dbReference>
<proteinExistence type="predicted"/>
<protein>
    <submittedName>
        <fullName evidence="2">Uncharacterized protein</fullName>
    </submittedName>
</protein>
<name>A0A517SSJ9_9BACT</name>
<sequence length="65" mass="6747">MTGGNEAALAIEAGPGRAMDRPAGASTQATPEERDLFHPLMVAKIATPKFLCAVNTIDLGEGCDF</sequence>
<organism evidence="2 3">
    <name type="scientific">Stieleria bergensis</name>
    <dbReference type="NCBI Taxonomy" id="2528025"/>
    <lineage>
        <taxon>Bacteria</taxon>
        <taxon>Pseudomonadati</taxon>
        <taxon>Planctomycetota</taxon>
        <taxon>Planctomycetia</taxon>
        <taxon>Pirellulales</taxon>
        <taxon>Pirellulaceae</taxon>
        <taxon>Stieleria</taxon>
    </lineage>
</organism>
<reference evidence="2 3" key="1">
    <citation type="submission" date="2019-02" db="EMBL/GenBank/DDBJ databases">
        <title>Deep-cultivation of Planctomycetes and their phenomic and genomic characterization uncovers novel biology.</title>
        <authorList>
            <person name="Wiegand S."/>
            <person name="Jogler M."/>
            <person name="Boedeker C."/>
            <person name="Pinto D."/>
            <person name="Vollmers J."/>
            <person name="Rivas-Marin E."/>
            <person name="Kohn T."/>
            <person name="Peeters S.H."/>
            <person name="Heuer A."/>
            <person name="Rast P."/>
            <person name="Oberbeckmann S."/>
            <person name="Bunk B."/>
            <person name="Jeske O."/>
            <person name="Meyerdierks A."/>
            <person name="Storesund J.E."/>
            <person name="Kallscheuer N."/>
            <person name="Luecker S."/>
            <person name="Lage O.M."/>
            <person name="Pohl T."/>
            <person name="Merkel B.J."/>
            <person name="Hornburger P."/>
            <person name="Mueller R.-W."/>
            <person name="Bruemmer F."/>
            <person name="Labrenz M."/>
            <person name="Spormann A.M."/>
            <person name="Op den Camp H."/>
            <person name="Overmann J."/>
            <person name="Amann R."/>
            <person name="Jetten M.S.M."/>
            <person name="Mascher T."/>
            <person name="Medema M.H."/>
            <person name="Devos D.P."/>
            <person name="Kaster A.-K."/>
            <person name="Ovreas L."/>
            <person name="Rohde M."/>
            <person name="Galperin M.Y."/>
            <person name="Jogler C."/>
        </authorList>
    </citation>
    <scope>NUCLEOTIDE SEQUENCE [LARGE SCALE GENOMIC DNA]</scope>
    <source>
        <strain evidence="2 3">SV_7m_r</strain>
    </source>
</reference>
<keyword evidence="3" id="KW-1185">Reference proteome</keyword>
<feature type="region of interest" description="Disordered" evidence="1">
    <location>
        <begin position="1"/>
        <end position="32"/>
    </location>
</feature>